<organism evidence="2 3">
    <name type="scientific">Rhodovulum steppense</name>
    <dbReference type="NCBI Taxonomy" id="540251"/>
    <lineage>
        <taxon>Bacteria</taxon>
        <taxon>Pseudomonadati</taxon>
        <taxon>Pseudomonadota</taxon>
        <taxon>Alphaproteobacteria</taxon>
        <taxon>Rhodobacterales</taxon>
        <taxon>Paracoccaceae</taxon>
        <taxon>Rhodovulum</taxon>
    </lineage>
</organism>
<evidence type="ECO:0000313" key="2">
    <source>
        <dbReference type="EMBL" id="TCM84765.1"/>
    </source>
</evidence>
<accession>A0A4R1YUK6</accession>
<feature type="domain" description="Type I restriction enzyme R protein N-terminal" evidence="1">
    <location>
        <begin position="25"/>
        <end position="128"/>
    </location>
</feature>
<dbReference type="Proteomes" id="UP000295277">
    <property type="component" value="Unassembled WGS sequence"/>
</dbReference>
<dbReference type="AlphaFoldDB" id="A0A4R1YUK6"/>
<dbReference type="PIRSF" id="PIRSF035009">
    <property type="entry name" value="UCP035009_HSDR_N"/>
    <property type="match status" value="1"/>
</dbReference>
<name>A0A4R1YUK6_9RHOB</name>
<evidence type="ECO:0000259" key="1">
    <source>
        <dbReference type="Pfam" id="PF13588"/>
    </source>
</evidence>
<sequence length="355" mass="40082">MVEFLEKIDALAARSRAAERQALTEEATKTAVVLPFIQTLGFDVFNLEEVMPEFVADVGMKKGEKVDFAIRIDGKIAMLVEAKPINSKLGDTQFNQLFRYFHVTEARLAILTNGKEAWFFSDTDEPNKMDKRPFFTFDFQKHDKAQVQELARFQKSCFAIDSIIEAASNLKYTRAAATYLKKQMDNPDDEFVRLVGRQIHDGSITKTVSEQLKPAIQAALDEIVRDRIQDTLSIKLRGDHSPSAEKTEPVRVLDDADIETTDEEREGFMIVRAIAARIAPIERITMRDAKSYCAILMDDNNRRPICRLYFNSPTTKNVGLFDAGKTETKVRVEGPSDLYKHAAAIEAVVQGYLNG</sequence>
<gene>
    <name evidence="2" type="ORF">EV216_11083</name>
</gene>
<protein>
    <recommendedName>
        <fullName evidence="1">Type I restriction enzyme R protein N-terminal domain-containing protein</fullName>
    </recommendedName>
</protein>
<evidence type="ECO:0000313" key="3">
    <source>
        <dbReference type="Proteomes" id="UP000295277"/>
    </source>
</evidence>
<dbReference type="OrthoDB" id="9148007at2"/>
<keyword evidence="3" id="KW-1185">Reference proteome</keyword>
<proteinExistence type="predicted"/>
<dbReference type="RefSeq" id="WP_132694634.1">
    <property type="nucleotide sequence ID" value="NZ_SLVM01000010.1"/>
</dbReference>
<dbReference type="Pfam" id="PF13588">
    <property type="entry name" value="HSDR_N_2"/>
    <property type="match status" value="1"/>
</dbReference>
<dbReference type="InterPro" id="IPR029464">
    <property type="entry name" value="HSDR_N"/>
</dbReference>
<dbReference type="EMBL" id="SLVM01000010">
    <property type="protein sequence ID" value="TCM84765.1"/>
    <property type="molecule type" value="Genomic_DNA"/>
</dbReference>
<dbReference type="Gene3D" id="3.90.1570.30">
    <property type="match status" value="1"/>
</dbReference>
<reference evidence="2 3" key="1">
    <citation type="submission" date="2019-03" db="EMBL/GenBank/DDBJ databases">
        <title>Genomic Encyclopedia of Type Strains, Phase IV (KMG-IV): sequencing the most valuable type-strain genomes for metagenomic binning, comparative biology and taxonomic classification.</title>
        <authorList>
            <person name="Goeker M."/>
        </authorList>
    </citation>
    <scope>NUCLEOTIDE SEQUENCE [LARGE SCALE GENOMIC DNA]</scope>
    <source>
        <strain evidence="2 3">DSM 21153</strain>
    </source>
</reference>
<dbReference type="InterPro" id="IPR017035">
    <property type="entry name" value="UCP035009_HsdR_All3000-type"/>
</dbReference>
<comment type="caution">
    <text evidence="2">The sequence shown here is derived from an EMBL/GenBank/DDBJ whole genome shotgun (WGS) entry which is preliminary data.</text>
</comment>